<sequence>MAKQHLKKDDEVVVIAGSEKGKRGKILKTLPAKGRVVVEGLNLVKRHTVANEQAGIEGGIIEKEAPIHASNVMLASKFDAKKK</sequence>
<evidence type="ECO:0000313" key="8">
    <source>
        <dbReference type="EMBL" id="HIV04003.1"/>
    </source>
</evidence>
<accession>A0A9D1NJ07</accession>
<dbReference type="SUPFAM" id="SSF50104">
    <property type="entry name" value="Translation proteins SH3-like domain"/>
    <property type="match status" value="1"/>
</dbReference>
<dbReference type="Gene3D" id="2.30.30.30">
    <property type="match status" value="1"/>
</dbReference>
<comment type="function">
    <text evidence="5">One of the proteins that surrounds the polypeptide exit tunnel on the outside of the subunit.</text>
</comment>
<evidence type="ECO:0000256" key="3">
    <source>
        <dbReference type="ARBA" id="ARBA00023274"/>
    </source>
</evidence>
<keyword evidence="5" id="KW-0699">rRNA-binding</keyword>
<dbReference type="GO" id="GO:0019843">
    <property type="term" value="F:rRNA binding"/>
    <property type="evidence" value="ECO:0007669"/>
    <property type="project" value="UniProtKB-UniRule"/>
</dbReference>
<keyword evidence="2 5" id="KW-0689">Ribosomal protein</keyword>
<dbReference type="GO" id="GO:1990904">
    <property type="term" value="C:ribonucleoprotein complex"/>
    <property type="evidence" value="ECO:0007669"/>
    <property type="project" value="UniProtKB-KW"/>
</dbReference>
<dbReference type="PROSITE" id="PS01108">
    <property type="entry name" value="RIBOSOMAL_L24"/>
    <property type="match status" value="1"/>
</dbReference>
<evidence type="ECO:0000256" key="6">
    <source>
        <dbReference type="RuleBase" id="RU003477"/>
    </source>
</evidence>
<feature type="domain" description="KOW" evidence="7">
    <location>
        <begin position="5"/>
        <end position="32"/>
    </location>
</feature>
<dbReference type="Proteomes" id="UP000886812">
    <property type="component" value="Unassembled WGS sequence"/>
</dbReference>
<evidence type="ECO:0000313" key="9">
    <source>
        <dbReference type="Proteomes" id="UP000886812"/>
    </source>
</evidence>
<reference evidence="8" key="1">
    <citation type="submission" date="2020-10" db="EMBL/GenBank/DDBJ databases">
        <authorList>
            <person name="Gilroy R."/>
        </authorList>
    </citation>
    <scope>NUCLEOTIDE SEQUENCE</scope>
    <source>
        <strain evidence="8">10669</strain>
    </source>
</reference>
<dbReference type="InterPro" id="IPR057264">
    <property type="entry name" value="Ribosomal_uL24_C"/>
</dbReference>
<dbReference type="AlphaFoldDB" id="A0A9D1NJ07"/>
<reference evidence="8" key="2">
    <citation type="journal article" date="2021" name="PeerJ">
        <title>Extensive microbial diversity within the chicken gut microbiome revealed by metagenomics and culture.</title>
        <authorList>
            <person name="Gilroy R."/>
            <person name="Ravi A."/>
            <person name="Getino M."/>
            <person name="Pursley I."/>
            <person name="Horton D.L."/>
            <person name="Alikhan N.F."/>
            <person name="Baker D."/>
            <person name="Gharbi K."/>
            <person name="Hall N."/>
            <person name="Watson M."/>
            <person name="Adriaenssens E.M."/>
            <person name="Foster-Nyarko E."/>
            <person name="Jarju S."/>
            <person name="Secka A."/>
            <person name="Antonio M."/>
            <person name="Oren A."/>
            <person name="Chaudhuri R.R."/>
            <person name="La Ragione R."/>
            <person name="Hildebrand F."/>
            <person name="Pallen M.J."/>
        </authorList>
    </citation>
    <scope>NUCLEOTIDE SEQUENCE</scope>
    <source>
        <strain evidence="8">10669</strain>
    </source>
</reference>
<name>A0A9D1NJ07_9BACT</name>
<dbReference type="PANTHER" id="PTHR12903">
    <property type="entry name" value="MITOCHONDRIAL RIBOSOMAL PROTEIN L24"/>
    <property type="match status" value="1"/>
</dbReference>
<gene>
    <name evidence="5 8" type="primary">rplX</name>
    <name evidence="8" type="ORF">IAC75_02495</name>
</gene>
<dbReference type="InterPro" id="IPR014722">
    <property type="entry name" value="Rib_uL2_dom2"/>
</dbReference>
<dbReference type="CDD" id="cd06089">
    <property type="entry name" value="KOW_RPL26"/>
    <property type="match status" value="1"/>
</dbReference>
<dbReference type="InterPro" id="IPR003256">
    <property type="entry name" value="Ribosomal_uL24"/>
</dbReference>
<keyword evidence="5" id="KW-0694">RNA-binding</keyword>
<evidence type="ECO:0000259" key="7">
    <source>
        <dbReference type="SMART" id="SM00739"/>
    </source>
</evidence>
<dbReference type="GO" id="GO:0006412">
    <property type="term" value="P:translation"/>
    <property type="evidence" value="ECO:0007669"/>
    <property type="project" value="UniProtKB-UniRule"/>
</dbReference>
<comment type="similarity">
    <text evidence="1 5 6">Belongs to the universal ribosomal protein uL24 family.</text>
</comment>
<organism evidence="8 9">
    <name type="scientific">Candidatus Spyradosoma merdigallinarum</name>
    <dbReference type="NCBI Taxonomy" id="2840950"/>
    <lineage>
        <taxon>Bacteria</taxon>
        <taxon>Pseudomonadati</taxon>
        <taxon>Verrucomicrobiota</taxon>
        <taxon>Opitutia</taxon>
        <taxon>Opitutia incertae sedis</taxon>
        <taxon>Candidatus Spyradosoma</taxon>
    </lineage>
</organism>
<keyword evidence="3 5" id="KW-0687">Ribonucleoprotein</keyword>
<dbReference type="InterPro" id="IPR008991">
    <property type="entry name" value="Translation_prot_SH3-like_sf"/>
</dbReference>
<dbReference type="SMART" id="SM00739">
    <property type="entry name" value="KOW"/>
    <property type="match status" value="1"/>
</dbReference>
<comment type="function">
    <text evidence="5">One of two assembly initiator proteins, it binds directly to the 5'-end of the 23S rRNA, where it nucleates assembly of the 50S subunit.</text>
</comment>
<evidence type="ECO:0000256" key="5">
    <source>
        <dbReference type="HAMAP-Rule" id="MF_01326"/>
    </source>
</evidence>
<dbReference type="InterPro" id="IPR041988">
    <property type="entry name" value="Ribosomal_uL24_KOW"/>
</dbReference>
<dbReference type="GO" id="GO:0003735">
    <property type="term" value="F:structural constituent of ribosome"/>
    <property type="evidence" value="ECO:0007669"/>
    <property type="project" value="InterPro"/>
</dbReference>
<proteinExistence type="inferred from homology"/>
<dbReference type="NCBIfam" id="TIGR01079">
    <property type="entry name" value="rplX_bact"/>
    <property type="match status" value="1"/>
</dbReference>
<dbReference type="EMBL" id="DVOG01000064">
    <property type="protein sequence ID" value="HIV04003.1"/>
    <property type="molecule type" value="Genomic_DNA"/>
</dbReference>
<protein>
    <recommendedName>
        <fullName evidence="4 5">Large ribosomal subunit protein uL24</fullName>
    </recommendedName>
</protein>
<dbReference type="InterPro" id="IPR005824">
    <property type="entry name" value="KOW"/>
</dbReference>
<evidence type="ECO:0000256" key="1">
    <source>
        <dbReference type="ARBA" id="ARBA00010618"/>
    </source>
</evidence>
<evidence type="ECO:0000256" key="2">
    <source>
        <dbReference type="ARBA" id="ARBA00022980"/>
    </source>
</evidence>
<dbReference type="Pfam" id="PF17136">
    <property type="entry name" value="ribosomal_L24"/>
    <property type="match status" value="1"/>
</dbReference>
<comment type="caution">
    <text evidence="8">The sequence shown here is derived from an EMBL/GenBank/DDBJ whole genome shotgun (WGS) entry which is preliminary data.</text>
</comment>
<dbReference type="InterPro" id="IPR005825">
    <property type="entry name" value="Ribosomal_uL24_CS"/>
</dbReference>
<comment type="subunit">
    <text evidence="5">Part of the 50S ribosomal subunit.</text>
</comment>
<evidence type="ECO:0000256" key="4">
    <source>
        <dbReference type="ARBA" id="ARBA00035206"/>
    </source>
</evidence>
<dbReference type="Pfam" id="PF00467">
    <property type="entry name" value="KOW"/>
    <property type="match status" value="1"/>
</dbReference>
<dbReference type="HAMAP" id="MF_01326_B">
    <property type="entry name" value="Ribosomal_uL24_B"/>
    <property type="match status" value="1"/>
</dbReference>
<dbReference type="GO" id="GO:0005840">
    <property type="term" value="C:ribosome"/>
    <property type="evidence" value="ECO:0007669"/>
    <property type="project" value="UniProtKB-KW"/>
</dbReference>